<proteinExistence type="predicted"/>
<evidence type="ECO:0000313" key="1">
    <source>
        <dbReference type="EMBL" id="SMF79801.1"/>
    </source>
</evidence>
<dbReference type="RefSeq" id="WP_143596389.1">
    <property type="nucleotide sequence ID" value="NZ_FWZX01000040.1"/>
</dbReference>
<evidence type="ECO:0000313" key="2">
    <source>
        <dbReference type="Proteomes" id="UP000192917"/>
    </source>
</evidence>
<name>A0A1Y6CNT0_9PROT</name>
<protein>
    <submittedName>
        <fullName evidence="1">Uncharacterized protein</fullName>
    </submittedName>
</protein>
<sequence>MRVTFDHEPSWDMVNLVRDFDHDALPVFGQALRITDAYYGCFEADFEPSDRRPEALEGVVRRVMQESDFDDLVAKYRIITVTLFNFPGHAIQLTVDYGEAPTCGLSLPG</sequence>
<gene>
    <name evidence="1" type="ORF">SAMN05428998_14026</name>
</gene>
<reference evidence="1 2" key="1">
    <citation type="submission" date="2017-04" db="EMBL/GenBank/DDBJ databases">
        <authorList>
            <person name="Afonso C.L."/>
            <person name="Miller P.J."/>
            <person name="Scott M.A."/>
            <person name="Spackman E."/>
            <person name="Goraichik I."/>
            <person name="Dimitrov K.M."/>
            <person name="Suarez D.L."/>
            <person name="Swayne D.E."/>
        </authorList>
    </citation>
    <scope>NUCLEOTIDE SEQUENCE [LARGE SCALE GENOMIC DNA]</scope>
    <source>
        <strain evidence="1 2">USBA 355</strain>
    </source>
</reference>
<dbReference type="AlphaFoldDB" id="A0A1Y6CNT0"/>
<accession>A0A1Y6CNT0</accession>
<dbReference type="Proteomes" id="UP000192917">
    <property type="component" value="Unassembled WGS sequence"/>
</dbReference>
<keyword evidence="2" id="KW-1185">Reference proteome</keyword>
<organism evidence="1 2">
    <name type="scientific">Tistlia consotensis USBA 355</name>
    <dbReference type="NCBI Taxonomy" id="560819"/>
    <lineage>
        <taxon>Bacteria</taxon>
        <taxon>Pseudomonadati</taxon>
        <taxon>Pseudomonadota</taxon>
        <taxon>Alphaproteobacteria</taxon>
        <taxon>Rhodospirillales</taxon>
        <taxon>Rhodovibrionaceae</taxon>
        <taxon>Tistlia</taxon>
    </lineage>
</organism>
<dbReference type="EMBL" id="FWZX01000040">
    <property type="protein sequence ID" value="SMF79801.1"/>
    <property type="molecule type" value="Genomic_DNA"/>
</dbReference>